<evidence type="ECO:0000313" key="9">
    <source>
        <dbReference type="EMBL" id="APG62544.1"/>
    </source>
</evidence>
<dbReference type="Pfam" id="PF02565">
    <property type="entry name" value="RecO_C"/>
    <property type="match status" value="1"/>
</dbReference>
<dbReference type="GO" id="GO:0043590">
    <property type="term" value="C:bacterial nucleoid"/>
    <property type="evidence" value="ECO:0007669"/>
    <property type="project" value="TreeGrafter"/>
</dbReference>
<dbReference type="InterPro" id="IPR042242">
    <property type="entry name" value="RecO_C"/>
</dbReference>
<dbReference type="HAMAP" id="MF_00201">
    <property type="entry name" value="RecO"/>
    <property type="match status" value="1"/>
</dbReference>
<proteinExistence type="inferred from homology"/>
<comment type="function">
    <text evidence="7">Involved in DNA repair and RecF pathway recombination.</text>
</comment>
<evidence type="ECO:0000256" key="2">
    <source>
        <dbReference type="ARBA" id="ARBA00021310"/>
    </source>
</evidence>
<dbReference type="RefSeq" id="WP_072559195.1">
    <property type="nucleotide sequence ID" value="NZ_CP018154.1"/>
</dbReference>
<keyword evidence="3 7" id="KW-0227">DNA damage</keyword>
<gene>
    <name evidence="7" type="primary">recO</name>
    <name evidence="9" type="ORF">LPB140_06830</name>
</gene>
<dbReference type="KEGG" id="sphl:LPB140_06830"/>
<reference evidence="9 10" key="1">
    <citation type="submission" date="2016-11" db="EMBL/GenBank/DDBJ databases">
        <title>Sphingorhabdus sp. LPB0140, isolated from marine environment.</title>
        <authorList>
            <person name="Kim E."/>
            <person name="Yi H."/>
        </authorList>
    </citation>
    <scope>NUCLEOTIDE SEQUENCE [LARGE SCALE GENOMIC DNA]</scope>
    <source>
        <strain evidence="9 10">LPB0140</strain>
    </source>
</reference>
<keyword evidence="5 7" id="KW-0234">DNA repair</keyword>
<evidence type="ECO:0000256" key="7">
    <source>
        <dbReference type="HAMAP-Rule" id="MF_00201"/>
    </source>
</evidence>
<evidence type="ECO:0000259" key="8">
    <source>
        <dbReference type="Pfam" id="PF11967"/>
    </source>
</evidence>
<feature type="domain" description="DNA replication/recombination mediator RecO N-terminal" evidence="8">
    <location>
        <begin position="1"/>
        <end position="77"/>
    </location>
</feature>
<dbReference type="PANTHER" id="PTHR33991">
    <property type="entry name" value="DNA REPAIR PROTEIN RECO"/>
    <property type="match status" value="1"/>
</dbReference>
<keyword evidence="10" id="KW-1185">Reference proteome</keyword>
<evidence type="ECO:0000256" key="1">
    <source>
        <dbReference type="ARBA" id="ARBA00007452"/>
    </source>
</evidence>
<dbReference type="Gene3D" id="2.40.50.140">
    <property type="entry name" value="Nucleic acid-binding proteins"/>
    <property type="match status" value="1"/>
</dbReference>
<dbReference type="InterPro" id="IPR022572">
    <property type="entry name" value="DNA_rep/recomb_RecO_N"/>
</dbReference>
<comment type="similarity">
    <text evidence="1 7">Belongs to the RecO family.</text>
</comment>
<dbReference type="InterPro" id="IPR037278">
    <property type="entry name" value="ARFGAP/RecO"/>
</dbReference>
<dbReference type="Gene3D" id="1.20.1440.120">
    <property type="entry name" value="Recombination protein O, C-terminal domain"/>
    <property type="match status" value="1"/>
</dbReference>
<dbReference type="PANTHER" id="PTHR33991:SF1">
    <property type="entry name" value="DNA REPAIR PROTEIN RECO"/>
    <property type="match status" value="1"/>
</dbReference>
<dbReference type="NCBIfam" id="TIGR00613">
    <property type="entry name" value="reco"/>
    <property type="match status" value="1"/>
</dbReference>
<dbReference type="OrthoDB" id="9804792at2"/>
<dbReference type="EMBL" id="CP018154">
    <property type="protein sequence ID" value="APG62544.1"/>
    <property type="molecule type" value="Genomic_DNA"/>
</dbReference>
<evidence type="ECO:0000256" key="3">
    <source>
        <dbReference type="ARBA" id="ARBA00022763"/>
    </source>
</evidence>
<dbReference type="GO" id="GO:0006302">
    <property type="term" value="P:double-strand break repair"/>
    <property type="evidence" value="ECO:0007669"/>
    <property type="project" value="TreeGrafter"/>
</dbReference>
<dbReference type="SUPFAM" id="SSF57863">
    <property type="entry name" value="ArfGap/RecO-like zinc finger"/>
    <property type="match status" value="1"/>
</dbReference>
<name>A0A1L3JBM8_9SPHN</name>
<accession>A0A1L3JBM8</accession>
<sequence>MFHLSCHAIICSVLHHGENGAIVRVLTEEEGLIAAYVRGARSTRMRPILIPTNIVQADIRARNDSGMPSMTVELLESRGPWINEPLAASALSWSSALVATALPEHNPYPRIKFAFDALLSAICHAPSARRWAVAMVKFEKLLLNEVGFGLDLSQCAVTSICDDLLYVSPKTGRAVSQYAAKGREHLLLPLPEFLMDDQITQPDWSEIMNGFTLTGHFIRRFVEEEKAKSVFSEREMLISRLNRAIA</sequence>
<dbReference type="STRING" id="1913578.LPB140_06830"/>
<evidence type="ECO:0000256" key="5">
    <source>
        <dbReference type="ARBA" id="ARBA00023204"/>
    </source>
</evidence>
<dbReference type="SUPFAM" id="SSF50249">
    <property type="entry name" value="Nucleic acid-binding proteins"/>
    <property type="match status" value="1"/>
</dbReference>
<dbReference type="InterPro" id="IPR003717">
    <property type="entry name" value="RecO"/>
</dbReference>
<dbReference type="AlphaFoldDB" id="A0A1L3JBM8"/>
<dbReference type="Proteomes" id="UP000242561">
    <property type="component" value="Chromosome"/>
</dbReference>
<dbReference type="InterPro" id="IPR012340">
    <property type="entry name" value="NA-bd_OB-fold"/>
</dbReference>
<evidence type="ECO:0000313" key="10">
    <source>
        <dbReference type="Proteomes" id="UP000242561"/>
    </source>
</evidence>
<evidence type="ECO:0000256" key="4">
    <source>
        <dbReference type="ARBA" id="ARBA00023172"/>
    </source>
</evidence>
<organism evidence="9 10">
    <name type="scientific">Sphingorhabdus lutea</name>
    <dbReference type="NCBI Taxonomy" id="1913578"/>
    <lineage>
        <taxon>Bacteria</taxon>
        <taxon>Pseudomonadati</taxon>
        <taxon>Pseudomonadota</taxon>
        <taxon>Alphaproteobacteria</taxon>
        <taxon>Sphingomonadales</taxon>
        <taxon>Sphingomonadaceae</taxon>
        <taxon>Sphingorhabdus</taxon>
    </lineage>
</organism>
<dbReference type="GO" id="GO:0006310">
    <property type="term" value="P:DNA recombination"/>
    <property type="evidence" value="ECO:0007669"/>
    <property type="project" value="UniProtKB-UniRule"/>
</dbReference>
<keyword evidence="4 7" id="KW-0233">DNA recombination</keyword>
<evidence type="ECO:0000256" key="6">
    <source>
        <dbReference type="ARBA" id="ARBA00033409"/>
    </source>
</evidence>
<dbReference type="Pfam" id="PF11967">
    <property type="entry name" value="RecO_N"/>
    <property type="match status" value="1"/>
</dbReference>
<protein>
    <recommendedName>
        <fullName evidence="2 7">DNA repair protein RecO</fullName>
    </recommendedName>
    <alternativeName>
        <fullName evidence="6 7">Recombination protein O</fullName>
    </alternativeName>
</protein>